<gene>
    <name evidence="3" type="ORF">APO_0741</name>
</gene>
<dbReference type="GO" id="GO:0006310">
    <property type="term" value="P:DNA recombination"/>
    <property type="evidence" value="ECO:0007669"/>
    <property type="project" value="UniProtKB-KW"/>
</dbReference>
<dbReference type="EMBL" id="AEUP01000018">
    <property type="protein sequence ID" value="EGE48388.1"/>
    <property type="molecule type" value="Genomic_DNA"/>
</dbReference>
<keyword evidence="1" id="KW-0233">DNA recombination</keyword>
<dbReference type="Proteomes" id="UP000018454">
    <property type="component" value="Unassembled WGS sequence"/>
</dbReference>
<feature type="region of interest" description="Disordered" evidence="2">
    <location>
        <begin position="1"/>
        <end position="25"/>
    </location>
</feature>
<dbReference type="GO" id="GO:0003677">
    <property type="term" value="F:DNA binding"/>
    <property type="evidence" value="ECO:0007669"/>
    <property type="project" value="InterPro"/>
</dbReference>
<dbReference type="SUPFAM" id="SSF56349">
    <property type="entry name" value="DNA breaking-rejoining enzymes"/>
    <property type="match status" value="1"/>
</dbReference>
<accession>F1YS53</accession>
<reference evidence="3 4" key="1">
    <citation type="journal article" date="2011" name="Science">
        <title>Drosophila microbiome modulates host developmental and metabolic homeostasis via insulin signaling.</title>
        <authorList>
            <person name="Shin S.C."/>
            <person name="Kim S.H."/>
            <person name="You H."/>
            <person name="Kim B."/>
            <person name="Kim A.C."/>
            <person name="Lee K.A."/>
            <person name="Yoon J.H."/>
            <person name="Ryu J.H."/>
            <person name="Lee W.J."/>
        </authorList>
    </citation>
    <scope>NUCLEOTIDE SEQUENCE [LARGE SCALE GENOMIC DNA]</scope>
    <source>
        <strain evidence="3 4">DM001</strain>
    </source>
</reference>
<evidence type="ECO:0000256" key="2">
    <source>
        <dbReference type="SAM" id="MobiDB-lite"/>
    </source>
</evidence>
<dbReference type="InterPro" id="IPR011010">
    <property type="entry name" value="DNA_brk_join_enz"/>
</dbReference>
<protein>
    <submittedName>
        <fullName evidence="3">DNA Integration/Recombination/inversion Protein</fullName>
    </submittedName>
</protein>
<organism evidence="3 4">
    <name type="scientific">Acetobacter pomorum DM001</name>
    <dbReference type="NCBI Taxonomy" id="945681"/>
    <lineage>
        <taxon>Bacteria</taxon>
        <taxon>Pseudomonadati</taxon>
        <taxon>Pseudomonadota</taxon>
        <taxon>Alphaproteobacteria</taxon>
        <taxon>Acetobacterales</taxon>
        <taxon>Acetobacteraceae</taxon>
        <taxon>Acetobacter</taxon>
    </lineage>
</organism>
<evidence type="ECO:0000256" key="1">
    <source>
        <dbReference type="ARBA" id="ARBA00023172"/>
    </source>
</evidence>
<dbReference type="InterPro" id="IPR013762">
    <property type="entry name" value="Integrase-like_cat_sf"/>
</dbReference>
<name>F1YS53_9PROT</name>
<dbReference type="GO" id="GO:0015074">
    <property type="term" value="P:DNA integration"/>
    <property type="evidence" value="ECO:0007669"/>
    <property type="project" value="InterPro"/>
</dbReference>
<proteinExistence type="predicted"/>
<sequence length="117" mass="13572">MKSDRHKEELDPEIRPMTKGAQRVLTKKRATMEKLPDRKDIVFSVGERKIFSVLFGLMTRQAGIQDLTFHDSRHEATSRLARYLNPIVLPQLTGHRDLKSLNRYYQPVPGDIANKTR</sequence>
<evidence type="ECO:0000313" key="4">
    <source>
        <dbReference type="Proteomes" id="UP000018454"/>
    </source>
</evidence>
<evidence type="ECO:0000313" key="3">
    <source>
        <dbReference type="EMBL" id="EGE48388.1"/>
    </source>
</evidence>
<dbReference type="AlphaFoldDB" id="F1YS53"/>
<comment type="caution">
    <text evidence="3">The sequence shown here is derived from an EMBL/GenBank/DDBJ whole genome shotgun (WGS) entry which is preliminary data.</text>
</comment>
<feature type="compositionally biased region" description="Basic and acidic residues" evidence="2">
    <location>
        <begin position="1"/>
        <end position="16"/>
    </location>
</feature>
<dbReference type="Gene3D" id="1.10.443.10">
    <property type="entry name" value="Intergrase catalytic core"/>
    <property type="match status" value="1"/>
</dbReference>